<dbReference type="Gene3D" id="3.40.1050.10">
    <property type="entry name" value="Carbonic anhydrase"/>
    <property type="match status" value="1"/>
</dbReference>
<feature type="signal peptide" evidence="7">
    <location>
        <begin position="1"/>
        <end position="16"/>
    </location>
</feature>
<comment type="caution">
    <text evidence="8">The sequence shown here is derived from an EMBL/GenBank/DDBJ whole genome shotgun (WGS) entry which is preliminary data.</text>
</comment>
<dbReference type="EMBL" id="CAJMWT010001366">
    <property type="protein sequence ID" value="CAE6395802.1"/>
    <property type="molecule type" value="Genomic_DNA"/>
</dbReference>
<name>A0A8H3A5G9_9AGAM</name>
<proteinExistence type="inferred from homology"/>
<evidence type="ECO:0000256" key="1">
    <source>
        <dbReference type="ARBA" id="ARBA00006217"/>
    </source>
</evidence>
<comment type="function">
    <text evidence="5">Reversible hydration of carbon dioxide.</text>
</comment>
<dbReference type="PANTHER" id="PTHR43175:SF3">
    <property type="entry name" value="CARBON DISULFIDE HYDROLASE"/>
    <property type="match status" value="1"/>
</dbReference>
<feature type="binding site" evidence="4">
    <location>
        <position position="58"/>
    </location>
    <ligand>
        <name>Zn(2+)</name>
        <dbReference type="ChEBI" id="CHEBI:29105"/>
    </ligand>
</feature>
<accession>A0A8H3A5G9</accession>
<keyword evidence="5" id="KW-0456">Lyase</keyword>
<keyword evidence="7" id="KW-0732">Signal</keyword>
<evidence type="ECO:0000256" key="5">
    <source>
        <dbReference type="RuleBase" id="RU003956"/>
    </source>
</evidence>
<feature type="binding site" evidence="4">
    <location>
        <position position="111"/>
    </location>
    <ligand>
        <name>Zn(2+)</name>
        <dbReference type="ChEBI" id="CHEBI:29105"/>
    </ligand>
</feature>
<gene>
    <name evidence="8" type="ORF">RDB_LOCUS33306</name>
</gene>
<evidence type="ECO:0000256" key="3">
    <source>
        <dbReference type="ARBA" id="ARBA00022833"/>
    </source>
</evidence>
<evidence type="ECO:0000313" key="9">
    <source>
        <dbReference type="Proteomes" id="UP000663843"/>
    </source>
</evidence>
<comment type="cofactor">
    <cofactor evidence="4">
        <name>Zn(2+)</name>
        <dbReference type="ChEBI" id="CHEBI:29105"/>
    </cofactor>
    <text evidence="4">Binds 1 zinc ion per subunit.</text>
</comment>
<feature type="chain" id="PRO_5034009803" description="Carbonic anhydrase" evidence="7">
    <location>
        <begin position="17"/>
        <end position="229"/>
    </location>
</feature>
<comment type="similarity">
    <text evidence="1 5">Belongs to the beta-class carbonic anhydrase family.</text>
</comment>
<sequence length="229" mass="24847">MRVLSLSFAAAFLVSAAPSEQPKGSLTQGKKKASKNTYNASATKSNAPAQVAVVTCMDPRIEMDFLLQQLNLTADQSYIIRNAGGRAEAALSSILVSQRFLETSEVHVIHHTQCGMADKSEATIRRKFYDANDKSHADTVNQIRFLPIRTTNYTESVLDDVTFLQHHPLNTAIKHTGWIYNIGEGGKDTVAQVYTSDANPTPPSNANPTLPSNANPAPPSNTSRAYQSA</sequence>
<evidence type="ECO:0000256" key="2">
    <source>
        <dbReference type="ARBA" id="ARBA00022723"/>
    </source>
</evidence>
<evidence type="ECO:0000256" key="7">
    <source>
        <dbReference type="SAM" id="SignalP"/>
    </source>
</evidence>
<protein>
    <recommendedName>
        <fullName evidence="5">Carbonic anhydrase</fullName>
        <ecNumber evidence="5">4.2.1.1</ecNumber>
    </recommendedName>
    <alternativeName>
        <fullName evidence="5">Carbonate dehydratase</fullName>
    </alternativeName>
</protein>
<evidence type="ECO:0000256" key="4">
    <source>
        <dbReference type="PIRSR" id="PIRSR601765-1"/>
    </source>
</evidence>
<comment type="catalytic activity">
    <reaction evidence="5">
        <text>hydrogencarbonate + H(+) = CO2 + H2O</text>
        <dbReference type="Rhea" id="RHEA:10748"/>
        <dbReference type="ChEBI" id="CHEBI:15377"/>
        <dbReference type="ChEBI" id="CHEBI:15378"/>
        <dbReference type="ChEBI" id="CHEBI:16526"/>
        <dbReference type="ChEBI" id="CHEBI:17544"/>
        <dbReference type="EC" id="4.2.1.1"/>
    </reaction>
</comment>
<dbReference type="SMART" id="SM00947">
    <property type="entry name" value="Pro_CA"/>
    <property type="match status" value="1"/>
</dbReference>
<evidence type="ECO:0000256" key="6">
    <source>
        <dbReference type="SAM" id="MobiDB-lite"/>
    </source>
</evidence>
<dbReference type="Proteomes" id="UP000663843">
    <property type="component" value="Unassembled WGS sequence"/>
</dbReference>
<evidence type="ECO:0000313" key="8">
    <source>
        <dbReference type="EMBL" id="CAE6395802.1"/>
    </source>
</evidence>
<dbReference type="Pfam" id="PF00484">
    <property type="entry name" value="Pro_CA"/>
    <property type="match status" value="1"/>
</dbReference>
<dbReference type="GO" id="GO:0008270">
    <property type="term" value="F:zinc ion binding"/>
    <property type="evidence" value="ECO:0007669"/>
    <property type="project" value="UniProtKB-UniRule"/>
</dbReference>
<dbReference type="InterPro" id="IPR001765">
    <property type="entry name" value="Carbonic_anhydrase"/>
</dbReference>
<keyword evidence="3 4" id="KW-0862">Zinc</keyword>
<organism evidence="8 9">
    <name type="scientific">Rhizoctonia solani</name>
    <dbReference type="NCBI Taxonomy" id="456999"/>
    <lineage>
        <taxon>Eukaryota</taxon>
        <taxon>Fungi</taxon>
        <taxon>Dikarya</taxon>
        <taxon>Basidiomycota</taxon>
        <taxon>Agaricomycotina</taxon>
        <taxon>Agaricomycetes</taxon>
        <taxon>Cantharellales</taxon>
        <taxon>Ceratobasidiaceae</taxon>
        <taxon>Rhizoctonia</taxon>
    </lineage>
</organism>
<feature type="binding site" evidence="4">
    <location>
        <position position="56"/>
    </location>
    <ligand>
        <name>Zn(2+)</name>
        <dbReference type="ChEBI" id="CHEBI:29105"/>
    </ligand>
</feature>
<dbReference type="EC" id="4.2.1.1" evidence="5"/>
<feature type="binding site" evidence="4">
    <location>
        <position position="114"/>
    </location>
    <ligand>
        <name>Zn(2+)</name>
        <dbReference type="ChEBI" id="CHEBI:29105"/>
    </ligand>
</feature>
<dbReference type="AlphaFoldDB" id="A0A8H3A5G9"/>
<dbReference type="PANTHER" id="PTHR43175">
    <property type="entry name" value="CARBONIC ANHYDRASE"/>
    <property type="match status" value="1"/>
</dbReference>
<feature type="region of interest" description="Disordered" evidence="6">
    <location>
        <begin position="195"/>
        <end position="229"/>
    </location>
</feature>
<feature type="compositionally biased region" description="Low complexity" evidence="6">
    <location>
        <begin position="206"/>
        <end position="223"/>
    </location>
</feature>
<keyword evidence="2 4" id="KW-0479">Metal-binding</keyword>
<dbReference type="GO" id="GO:0004089">
    <property type="term" value="F:carbonate dehydratase activity"/>
    <property type="evidence" value="ECO:0007669"/>
    <property type="project" value="UniProtKB-UniRule"/>
</dbReference>
<reference evidence="8" key="1">
    <citation type="submission" date="2021-01" db="EMBL/GenBank/DDBJ databases">
        <authorList>
            <person name="Kaushik A."/>
        </authorList>
    </citation>
    <scope>NUCLEOTIDE SEQUENCE</scope>
    <source>
        <strain evidence="8">AG2-2IIIB</strain>
    </source>
</reference>
<dbReference type="InterPro" id="IPR036874">
    <property type="entry name" value="Carbonic_anhydrase_sf"/>
</dbReference>
<dbReference type="SUPFAM" id="SSF53056">
    <property type="entry name" value="beta-carbonic anhydrase, cab"/>
    <property type="match status" value="1"/>
</dbReference>